<evidence type="ECO:0000313" key="5">
    <source>
        <dbReference type="Ensembl" id="ENSPEMP00000030066.1"/>
    </source>
</evidence>
<dbReference type="AlphaFoldDB" id="A0A8C8UAS9"/>
<dbReference type="SMART" id="SM00320">
    <property type="entry name" value="WD40"/>
    <property type="match status" value="4"/>
</dbReference>
<evidence type="ECO:0000256" key="1">
    <source>
        <dbReference type="ARBA" id="ARBA00004906"/>
    </source>
</evidence>
<dbReference type="InterPro" id="IPR001680">
    <property type="entry name" value="WD40_rpt"/>
</dbReference>
<reference evidence="5 6" key="1">
    <citation type="submission" date="2018-10" db="EMBL/GenBank/DDBJ databases">
        <title>Improved assembly of the deer mouse Peromyscus maniculatus genome.</title>
        <authorList>
            <person name="Lassance J.-M."/>
            <person name="Hoekstra H.E."/>
        </authorList>
    </citation>
    <scope>NUCLEOTIDE SEQUENCE [LARGE SCALE GENOMIC DNA]</scope>
</reference>
<dbReference type="Proteomes" id="UP000694547">
    <property type="component" value="Chromosome X"/>
</dbReference>
<dbReference type="GO" id="GO:0005737">
    <property type="term" value="C:cytoplasm"/>
    <property type="evidence" value="ECO:0007669"/>
    <property type="project" value="TreeGrafter"/>
</dbReference>
<sequence length="392" mass="43942">MSQKSSCDAAAENSENKSLLSCLDETSGTLVDTETVSNAKSKGLEISYNSDEDDDDHNDDNDSNCPELGNSDNFISHAGEVLDEIDEGSEVHEQLIEDSSKQCHIEDDSLLDQWMALETSPLPRPLWKLSSSACFVYEACGGRVFVQRFSLQYIYQGRTGCVNTVHFNQHGTLLASDGDYLKVFLWDWLHEQPVLNFGSGHKSNILQAKFLPNCNDAVLAMCGHNGQVRIAQLSALPGTQMTKRLVKHESASHRLALEPDSPFRFLTSCEDAVVFNIDLRQTHPASKVVVIKEDDKKVGLYTVFVNPSNFYQFALGGQDQFVRIYDQRKIDENVNNGVLKKFCPHHLRSYNCPKHFGPETRTTEIHSEPEARAKETHFGPGTRASERNTLWP</sequence>
<keyword evidence="6" id="KW-1185">Reference proteome</keyword>
<dbReference type="InterPro" id="IPR045151">
    <property type="entry name" value="DCAF8"/>
</dbReference>
<organism evidence="5 6">
    <name type="scientific">Peromyscus maniculatus bairdii</name>
    <name type="common">Prairie deer mouse</name>
    <dbReference type="NCBI Taxonomy" id="230844"/>
    <lineage>
        <taxon>Eukaryota</taxon>
        <taxon>Metazoa</taxon>
        <taxon>Chordata</taxon>
        <taxon>Craniata</taxon>
        <taxon>Vertebrata</taxon>
        <taxon>Euteleostomi</taxon>
        <taxon>Mammalia</taxon>
        <taxon>Eutheria</taxon>
        <taxon>Euarchontoglires</taxon>
        <taxon>Glires</taxon>
        <taxon>Rodentia</taxon>
        <taxon>Myomorpha</taxon>
        <taxon>Muroidea</taxon>
        <taxon>Cricetidae</taxon>
        <taxon>Neotominae</taxon>
        <taxon>Peromyscus</taxon>
    </lineage>
</organism>
<dbReference type="InterPro" id="IPR015943">
    <property type="entry name" value="WD40/YVTN_repeat-like_dom_sf"/>
</dbReference>
<feature type="compositionally biased region" description="Basic and acidic residues" evidence="4">
    <location>
        <begin position="358"/>
        <end position="377"/>
    </location>
</feature>
<evidence type="ECO:0000256" key="2">
    <source>
        <dbReference type="ARBA" id="ARBA00022574"/>
    </source>
</evidence>
<dbReference type="GeneTree" id="ENSGT00950000182900"/>
<feature type="region of interest" description="Disordered" evidence="4">
    <location>
        <begin position="1"/>
        <end position="22"/>
    </location>
</feature>
<evidence type="ECO:0000256" key="4">
    <source>
        <dbReference type="SAM" id="MobiDB-lite"/>
    </source>
</evidence>
<name>A0A8C8UAS9_PERMB</name>
<proteinExistence type="predicted"/>
<reference evidence="5" key="2">
    <citation type="submission" date="2025-08" db="UniProtKB">
        <authorList>
            <consortium name="Ensembl"/>
        </authorList>
    </citation>
    <scope>IDENTIFICATION</scope>
</reference>
<keyword evidence="2" id="KW-0853">WD repeat</keyword>
<feature type="region of interest" description="Disordered" evidence="4">
    <location>
        <begin position="358"/>
        <end position="392"/>
    </location>
</feature>
<keyword evidence="3" id="KW-0677">Repeat</keyword>
<dbReference type="GO" id="GO:0080008">
    <property type="term" value="C:Cul4-RING E3 ubiquitin ligase complex"/>
    <property type="evidence" value="ECO:0007669"/>
    <property type="project" value="TreeGrafter"/>
</dbReference>
<dbReference type="UniPathway" id="UPA00143"/>
<comment type="pathway">
    <text evidence="1">Protein modification; protein ubiquitination.</text>
</comment>
<evidence type="ECO:0000256" key="3">
    <source>
        <dbReference type="ARBA" id="ARBA00022737"/>
    </source>
</evidence>
<reference evidence="5" key="3">
    <citation type="submission" date="2025-09" db="UniProtKB">
        <authorList>
            <consortium name="Ensembl"/>
        </authorList>
    </citation>
    <scope>IDENTIFICATION</scope>
</reference>
<dbReference type="Gene3D" id="2.130.10.10">
    <property type="entry name" value="YVTN repeat-like/Quinoprotein amine dehydrogenase"/>
    <property type="match status" value="1"/>
</dbReference>
<protein>
    <submittedName>
        <fullName evidence="5">DDB1 and CUL4 associated factor 8 like</fullName>
    </submittedName>
</protein>
<dbReference type="GO" id="GO:0016567">
    <property type="term" value="P:protein ubiquitination"/>
    <property type="evidence" value="ECO:0007669"/>
    <property type="project" value="UniProtKB-UniPathway"/>
</dbReference>
<dbReference type="SUPFAM" id="SSF50978">
    <property type="entry name" value="WD40 repeat-like"/>
    <property type="match status" value="1"/>
</dbReference>
<dbReference type="PANTHER" id="PTHR15574:SF66">
    <property type="entry name" value="DDB1 AND CUL4 ASSOCIATED FACTOR 8 LIKE"/>
    <property type="match status" value="1"/>
</dbReference>
<feature type="region of interest" description="Disordered" evidence="4">
    <location>
        <begin position="41"/>
        <end position="70"/>
    </location>
</feature>
<dbReference type="InterPro" id="IPR036322">
    <property type="entry name" value="WD40_repeat_dom_sf"/>
</dbReference>
<evidence type="ECO:0000313" key="6">
    <source>
        <dbReference type="Proteomes" id="UP000694547"/>
    </source>
</evidence>
<feature type="compositionally biased region" description="Acidic residues" evidence="4">
    <location>
        <begin position="50"/>
        <end position="62"/>
    </location>
</feature>
<dbReference type="PANTHER" id="PTHR15574">
    <property type="entry name" value="WD REPEAT DOMAIN-CONTAINING FAMILY"/>
    <property type="match status" value="1"/>
</dbReference>
<dbReference type="Pfam" id="PF00400">
    <property type="entry name" value="WD40"/>
    <property type="match status" value="1"/>
</dbReference>
<dbReference type="Ensembl" id="ENSPEMT00000039261.1">
    <property type="protein sequence ID" value="ENSPEMP00000030066.1"/>
    <property type="gene ID" value="ENSPEMG00000013122.2"/>
</dbReference>
<accession>A0A8C8UAS9</accession>